<gene>
    <name evidence="1" type="ORF">PIB30_112107</name>
</gene>
<organism evidence="1 2">
    <name type="scientific">Stylosanthes scabra</name>
    <dbReference type="NCBI Taxonomy" id="79078"/>
    <lineage>
        <taxon>Eukaryota</taxon>
        <taxon>Viridiplantae</taxon>
        <taxon>Streptophyta</taxon>
        <taxon>Embryophyta</taxon>
        <taxon>Tracheophyta</taxon>
        <taxon>Spermatophyta</taxon>
        <taxon>Magnoliopsida</taxon>
        <taxon>eudicotyledons</taxon>
        <taxon>Gunneridae</taxon>
        <taxon>Pentapetalae</taxon>
        <taxon>rosids</taxon>
        <taxon>fabids</taxon>
        <taxon>Fabales</taxon>
        <taxon>Fabaceae</taxon>
        <taxon>Papilionoideae</taxon>
        <taxon>50 kb inversion clade</taxon>
        <taxon>dalbergioids sensu lato</taxon>
        <taxon>Dalbergieae</taxon>
        <taxon>Pterocarpus clade</taxon>
        <taxon>Stylosanthes</taxon>
    </lineage>
</organism>
<dbReference type="EMBL" id="JASCZI010037893">
    <property type="protein sequence ID" value="MED6129850.1"/>
    <property type="molecule type" value="Genomic_DNA"/>
</dbReference>
<sequence length="122" mass="12696">MYIFRGFPARVPVAVSGGNLPPSPSPRGKIPAFGSPFGAVPAGIPRPWGKLTPLVETQIGRRLYCGVCGIPYHPLQEMRLLPADLGGQVTGGIRVGITGGFPSPCLGAKTLPADFLFDGNSP</sequence>
<keyword evidence="2" id="KW-1185">Reference proteome</keyword>
<reference evidence="1 2" key="1">
    <citation type="journal article" date="2023" name="Plants (Basel)">
        <title>Bridging the Gap: Combining Genomics and Transcriptomics Approaches to Understand Stylosanthes scabra, an Orphan Legume from the Brazilian Caatinga.</title>
        <authorList>
            <person name="Ferreira-Neto J.R.C."/>
            <person name="da Silva M.D."/>
            <person name="Binneck E."/>
            <person name="de Melo N.F."/>
            <person name="da Silva R.H."/>
            <person name="de Melo A.L.T.M."/>
            <person name="Pandolfi V."/>
            <person name="Bustamante F.O."/>
            <person name="Brasileiro-Vidal A.C."/>
            <person name="Benko-Iseppon A.M."/>
        </authorList>
    </citation>
    <scope>NUCLEOTIDE SEQUENCE [LARGE SCALE GENOMIC DNA]</scope>
    <source>
        <tissue evidence="1">Leaves</tissue>
    </source>
</reference>
<dbReference type="Proteomes" id="UP001341840">
    <property type="component" value="Unassembled WGS sequence"/>
</dbReference>
<evidence type="ECO:0000313" key="2">
    <source>
        <dbReference type="Proteomes" id="UP001341840"/>
    </source>
</evidence>
<evidence type="ECO:0000313" key="1">
    <source>
        <dbReference type="EMBL" id="MED6129850.1"/>
    </source>
</evidence>
<feature type="non-terminal residue" evidence="1">
    <location>
        <position position="122"/>
    </location>
</feature>
<proteinExistence type="predicted"/>
<comment type="caution">
    <text evidence="1">The sequence shown here is derived from an EMBL/GenBank/DDBJ whole genome shotgun (WGS) entry which is preliminary data.</text>
</comment>
<protein>
    <submittedName>
        <fullName evidence="1">Uncharacterized protein</fullName>
    </submittedName>
</protein>
<name>A0ABU6S0E2_9FABA</name>
<accession>A0ABU6S0E2</accession>